<evidence type="ECO:0000256" key="3">
    <source>
        <dbReference type="ARBA" id="ARBA00022692"/>
    </source>
</evidence>
<reference evidence="7 8" key="1">
    <citation type="submission" date="2019-01" db="EMBL/GenBank/DDBJ databases">
        <authorList>
            <person name="Chen W.-M."/>
        </authorList>
    </citation>
    <scope>NUCLEOTIDE SEQUENCE [LARGE SCALE GENOMIC DNA]</scope>
    <source>
        <strain evidence="7 8">ICH-3</strain>
    </source>
</reference>
<evidence type="ECO:0000313" key="7">
    <source>
        <dbReference type="EMBL" id="RVT50224.1"/>
    </source>
</evidence>
<dbReference type="NCBIfam" id="NF037997">
    <property type="entry name" value="Na_Pi_symport"/>
    <property type="match status" value="1"/>
</dbReference>
<dbReference type="PANTHER" id="PTHR10010">
    <property type="entry name" value="SOLUTE CARRIER FAMILY 34 SODIUM PHOSPHATE , MEMBER 2-RELATED"/>
    <property type="match status" value="1"/>
</dbReference>
<gene>
    <name evidence="7" type="ORF">ENE75_17435</name>
</gene>
<evidence type="ECO:0000256" key="6">
    <source>
        <dbReference type="SAM" id="Phobius"/>
    </source>
</evidence>
<dbReference type="EMBL" id="SACT01000006">
    <property type="protein sequence ID" value="RVT50224.1"/>
    <property type="molecule type" value="Genomic_DNA"/>
</dbReference>
<organism evidence="7 8">
    <name type="scientific">Rubrivivax albus</name>
    <dbReference type="NCBI Taxonomy" id="2499835"/>
    <lineage>
        <taxon>Bacteria</taxon>
        <taxon>Pseudomonadati</taxon>
        <taxon>Pseudomonadota</taxon>
        <taxon>Betaproteobacteria</taxon>
        <taxon>Burkholderiales</taxon>
        <taxon>Sphaerotilaceae</taxon>
        <taxon>Rubrivivax</taxon>
    </lineage>
</organism>
<comment type="caution">
    <text evidence="7">The sequence shown here is derived from an EMBL/GenBank/DDBJ whole genome shotgun (WGS) entry which is preliminary data.</text>
</comment>
<proteinExistence type="predicted"/>
<dbReference type="Proteomes" id="UP000288178">
    <property type="component" value="Unassembled WGS sequence"/>
</dbReference>
<feature type="transmembrane region" description="Helical" evidence="6">
    <location>
        <begin position="267"/>
        <end position="286"/>
    </location>
</feature>
<evidence type="ECO:0000256" key="4">
    <source>
        <dbReference type="ARBA" id="ARBA00022989"/>
    </source>
</evidence>
<feature type="transmembrane region" description="Helical" evidence="6">
    <location>
        <begin position="225"/>
        <end position="247"/>
    </location>
</feature>
<evidence type="ECO:0000256" key="5">
    <source>
        <dbReference type="ARBA" id="ARBA00023136"/>
    </source>
</evidence>
<comment type="subcellular location">
    <subcellularLocation>
        <location evidence="1">Cell membrane</location>
        <topology evidence="1">Multi-pass membrane protein</topology>
    </subcellularLocation>
</comment>
<evidence type="ECO:0000256" key="1">
    <source>
        <dbReference type="ARBA" id="ARBA00004651"/>
    </source>
</evidence>
<feature type="transmembrane region" description="Helical" evidence="6">
    <location>
        <begin position="82"/>
        <end position="106"/>
    </location>
</feature>
<dbReference type="OrthoDB" id="5778511at2"/>
<feature type="transmembrane region" description="Helical" evidence="6">
    <location>
        <begin position="118"/>
        <end position="135"/>
    </location>
</feature>
<protein>
    <submittedName>
        <fullName evidence="7">Na/Pi cotransporter family protein</fullName>
    </submittedName>
</protein>
<feature type="transmembrane region" description="Helical" evidence="6">
    <location>
        <begin position="190"/>
        <end position="213"/>
    </location>
</feature>
<dbReference type="InterPro" id="IPR003841">
    <property type="entry name" value="Na/Pi_transpt"/>
</dbReference>
<keyword evidence="8" id="KW-1185">Reference proteome</keyword>
<keyword evidence="2" id="KW-1003">Cell membrane</keyword>
<dbReference type="AlphaFoldDB" id="A0A437JT44"/>
<dbReference type="Pfam" id="PF02690">
    <property type="entry name" value="Na_Pi_cotrans"/>
    <property type="match status" value="2"/>
</dbReference>
<dbReference type="GO" id="GO:0005436">
    <property type="term" value="F:sodium:phosphate symporter activity"/>
    <property type="evidence" value="ECO:0007669"/>
    <property type="project" value="InterPro"/>
</dbReference>
<evidence type="ECO:0000256" key="2">
    <source>
        <dbReference type="ARBA" id="ARBA00022475"/>
    </source>
</evidence>
<keyword evidence="3 6" id="KW-0812">Transmembrane</keyword>
<dbReference type="GO" id="GO:0005886">
    <property type="term" value="C:plasma membrane"/>
    <property type="evidence" value="ECO:0007669"/>
    <property type="project" value="UniProtKB-SubCell"/>
</dbReference>
<accession>A0A437JT44</accession>
<sequence>MTMMSDGLKLAAGAALERILAAATRTRWHGLGSGVLVTAMVQSSTAVTVATIGFVNAGLLALGPSLWVLFGANVGTTMTGWIVALVGLRFKIEALALPLIGVGVLLRMTGAGTRRAPVGDAVAGFGLLFLGIALLQQAFGALSGDTLLPAGDGVGAVLLQVGAGLLMTVLTQSSSAAMAITLTAAQGGLLSAQSAAAVIIGANVGTTVTALMATVGATPNARRAALAHVAFNVVTAAVALAMLPWMVDAIAVLRAWLGLPPDPAARLALFHTAFNVFGVLLMWPLATPLTHWLQRRFRSAEEDESRPRFLDENVLPVPELALQALAQEIARVGGLARRTAASALAGAPGSAVARERDTVQQLDAVVERFIERLSRAALPPAAARDLARWLRVLRYHETAAEQAVLAAQAGAGADAALPEAPRAAAAAFVGQAHALLAACGASDGAVADRIATAVERAEVSYQAFKAALLDAGATGAMPIDAMEAALARASALRRALDQAAKAARLSAAPAPAAS</sequence>
<keyword evidence="5 6" id="KW-0472">Membrane</keyword>
<dbReference type="PANTHER" id="PTHR10010:SF46">
    <property type="entry name" value="SODIUM-DEPENDENT PHOSPHATE TRANSPORT PROTEIN 2B"/>
    <property type="match status" value="1"/>
</dbReference>
<name>A0A437JT44_9BURK</name>
<evidence type="ECO:0000313" key="8">
    <source>
        <dbReference type="Proteomes" id="UP000288178"/>
    </source>
</evidence>
<dbReference type="GO" id="GO:0044341">
    <property type="term" value="P:sodium-dependent phosphate transport"/>
    <property type="evidence" value="ECO:0007669"/>
    <property type="project" value="InterPro"/>
</dbReference>
<keyword evidence="4 6" id="KW-1133">Transmembrane helix</keyword>